<dbReference type="CDD" id="cd00093">
    <property type="entry name" value="HTH_XRE"/>
    <property type="match status" value="1"/>
</dbReference>
<proteinExistence type="predicted"/>
<protein>
    <submittedName>
        <fullName evidence="3">Helix-turn-helix transcriptional regulator</fullName>
    </submittedName>
</protein>
<comment type="caution">
    <text evidence="3">The sequence shown here is derived from an EMBL/GenBank/DDBJ whole genome shotgun (WGS) entry which is preliminary data.</text>
</comment>
<gene>
    <name evidence="3" type="ORF">JDW22_03635</name>
</gene>
<dbReference type="SUPFAM" id="SSF47413">
    <property type="entry name" value="lambda repressor-like DNA-binding domains"/>
    <property type="match status" value="1"/>
</dbReference>
<keyword evidence="4" id="KW-1185">Reference proteome</keyword>
<evidence type="ECO:0000259" key="2">
    <source>
        <dbReference type="PROSITE" id="PS50943"/>
    </source>
</evidence>
<dbReference type="SMART" id="SM00530">
    <property type="entry name" value="HTH_XRE"/>
    <property type="match status" value="1"/>
</dbReference>
<dbReference type="InterPro" id="IPR010982">
    <property type="entry name" value="Lambda_DNA-bd_dom_sf"/>
</dbReference>
<reference evidence="3 4" key="1">
    <citation type="journal article" date="2021" name="Pathogens">
        <title>Isolation and Characterization of Kingella bonacorsii sp. nov., A Novel Kingella Species Detected in a Stable Periodontitis Subject.</title>
        <authorList>
            <person name="Antezack A."/>
            <person name="Boxberger M."/>
            <person name="Rolland C."/>
            <person name="Monnet-Corti V."/>
            <person name="La Scola B."/>
        </authorList>
    </citation>
    <scope>NUCLEOTIDE SEQUENCE [LARGE SCALE GENOMIC DNA]</scope>
    <source>
        <strain evidence="3 4">Marseille-Q4569</strain>
    </source>
</reference>
<feature type="region of interest" description="Disordered" evidence="1">
    <location>
        <begin position="1"/>
        <end position="25"/>
    </location>
</feature>
<sequence>MTTPTPPTPKQPRATKNKTTLSAQQRSEFRNQILRELWQGKLTQGQALKRLRIEMLGLKQAQFAKLVGISLPSLSNVENDRAVSAELINKAFKPFGVALSLVPMRFDEMEAMF</sequence>
<dbReference type="InterPro" id="IPR001387">
    <property type="entry name" value="Cro/C1-type_HTH"/>
</dbReference>
<dbReference type="Gene3D" id="1.10.260.40">
    <property type="entry name" value="lambda repressor-like DNA-binding domains"/>
    <property type="match status" value="1"/>
</dbReference>
<evidence type="ECO:0000313" key="4">
    <source>
        <dbReference type="Proteomes" id="UP000614058"/>
    </source>
</evidence>
<dbReference type="PROSITE" id="PS50943">
    <property type="entry name" value="HTH_CROC1"/>
    <property type="match status" value="1"/>
</dbReference>
<feature type="domain" description="HTH cro/C1-type" evidence="2">
    <location>
        <begin position="48"/>
        <end position="102"/>
    </location>
</feature>
<evidence type="ECO:0000256" key="1">
    <source>
        <dbReference type="SAM" id="MobiDB-lite"/>
    </source>
</evidence>
<name>A0ABS1BR48_9NEIS</name>
<dbReference type="RefSeq" id="WP_200521744.1">
    <property type="nucleotide sequence ID" value="NZ_JAEHNZ010000001.1"/>
</dbReference>
<evidence type="ECO:0000313" key="3">
    <source>
        <dbReference type="EMBL" id="MBK0395699.1"/>
    </source>
</evidence>
<dbReference type="Proteomes" id="UP000614058">
    <property type="component" value="Unassembled WGS sequence"/>
</dbReference>
<feature type="compositionally biased region" description="Pro residues" evidence="1">
    <location>
        <begin position="1"/>
        <end position="10"/>
    </location>
</feature>
<dbReference type="EMBL" id="JAEHNZ010000001">
    <property type="protein sequence ID" value="MBK0395699.1"/>
    <property type="molecule type" value="Genomic_DNA"/>
</dbReference>
<organism evidence="3 4">
    <name type="scientific">Kingella bonacorsii</name>
    <dbReference type="NCBI Taxonomy" id="2796361"/>
    <lineage>
        <taxon>Bacteria</taxon>
        <taxon>Pseudomonadati</taxon>
        <taxon>Pseudomonadota</taxon>
        <taxon>Betaproteobacteria</taxon>
        <taxon>Neisseriales</taxon>
        <taxon>Neisseriaceae</taxon>
        <taxon>Kingella</taxon>
    </lineage>
</organism>
<dbReference type="Pfam" id="PF01381">
    <property type="entry name" value="HTH_3"/>
    <property type="match status" value="1"/>
</dbReference>
<accession>A0ABS1BR48</accession>